<evidence type="ECO:0000313" key="2">
    <source>
        <dbReference type="EMBL" id="KPI38574.1"/>
    </source>
</evidence>
<evidence type="ECO:0000313" key="3">
    <source>
        <dbReference type="Proteomes" id="UP000038010"/>
    </source>
</evidence>
<feature type="region of interest" description="Disordered" evidence="1">
    <location>
        <begin position="26"/>
        <end position="131"/>
    </location>
</feature>
<dbReference type="AlphaFoldDB" id="A0A0N1HRQ7"/>
<keyword evidence="3" id="KW-1185">Reference proteome</keyword>
<feature type="compositionally biased region" description="Basic and acidic residues" evidence="1">
    <location>
        <begin position="83"/>
        <end position="106"/>
    </location>
</feature>
<feature type="compositionally biased region" description="Basic residues" evidence="1">
    <location>
        <begin position="507"/>
        <end position="524"/>
    </location>
</feature>
<dbReference type="EMBL" id="LFJN01000018">
    <property type="protein sequence ID" value="KPI38574.1"/>
    <property type="molecule type" value="Genomic_DNA"/>
</dbReference>
<dbReference type="OrthoDB" id="5286775at2759"/>
<proteinExistence type="predicted"/>
<evidence type="ECO:0000256" key="1">
    <source>
        <dbReference type="SAM" id="MobiDB-lite"/>
    </source>
</evidence>
<gene>
    <name evidence="2" type="ORF">AB675_4160</name>
</gene>
<accession>A0A0N1HRQ7</accession>
<feature type="region of interest" description="Disordered" evidence="1">
    <location>
        <begin position="464"/>
        <end position="533"/>
    </location>
</feature>
<reference evidence="2 3" key="1">
    <citation type="submission" date="2015-06" db="EMBL/GenBank/DDBJ databases">
        <title>Draft genome of the ant-associated black yeast Phialophora attae CBS 131958.</title>
        <authorList>
            <person name="Moreno L.F."/>
            <person name="Stielow B.J."/>
            <person name="de Hoog S."/>
            <person name="Vicente V.A."/>
            <person name="Weiss V.A."/>
            <person name="de Vries M."/>
            <person name="Cruz L.M."/>
            <person name="Souza E.M."/>
        </authorList>
    </citation>
    <scope>NUCLEOTIDE SEQUENCE [LARGE SCALE GENOMIC DNA]</scope>
    <source>
        <strain evidence="2 3">CBS 131958</strain>
    </source>
</reference>
<organism evidence="2 3">
    <name type="scientific">Cyphellophora attinorum</name>
    <dbReference type="NCBI Taxonomy" id="1664694"/>
    <lineage>
        <taxon>Eukaryota</taxon>
        <taxon>Fungi</taxon>
        <taxon>Dikarya</taxon>
        <taxon>Ascomycota</taxon>
        <taxon>Pezizomycotina</taxon>
        <taxon>Eurotiomycetes</taxon>
        <taxon>Chaetothyriomycetidae</taxon>
        <taxon>Chaetothyriales</taxon>
        <taxon>Cyphellophoraceae</taxon>
        <taxon>Cyphellophora</taxon>
    </lineage>
</organism>
<feature type="compositionally biased region" description="Basic and acidic residues" evidence="1">
    <location>
        <begin position="464"/>
        <end position="476"/>
    </location>
</feature>
<dbReference type="VEuPathDB" id="FungiDB:AB675_4160"/>
<name>A0A0N1HRQ7_9EURO</name>
<dbReference type="Proteomes" id="UP000038010">
    <property type="component" value="Unassembled WGS sequence"/>
</dbReference>
<sequence length="533" mass="59163">MLDWARSALIWVVGDSHNPLTEAKTIGRPQQVNKAQHPGDAQVASGREGSQIWTRSSRGVRGTSGHEAGEDYLSGLGDADTPMVKEETMSPPFDGRRKALIDRERMPPPPLSKPPRDRSPLSADATAAPSTYNGSVMAETMPSTAGRLMTAGIEDHELAERARRYQEAFKIPANSGLWYQSEAGLYYHLGLRSFEPLLPASWMVDFKTFPVVLFERDLEADCLIRNIFGPQFHAIRSLRELIETGNRVRDLISARHKTSRVQQSIQHSLKEYLQWALHDGDLYETSSSKPVHVIAKRRSKQSTVDAIAHLADEMTIVLQQHARRYVEEHDYVLNPPPIAGKEPEAEIHDDSPGKNPPVIIGFLIVQTTVSVFTLNALNAQAAELSDHEGRGIHMLGRFNFLEDGMDVWNALALAICCCHLRNGLLATAIATPELQERIGLDGDDKKLDHGRIAGYVSRAEYEAAKKRKHEDEHEASSDIIDVSTRSRGSSAYDAECNGATSRELSGKPKRKAMQQKGHGRKRVKKTPDSDPDL</sequence>
<dbReference type="RefSeq" id="XP_017998537.1">
    <property type="nucleotide sequence ID" value="XM_018144278.1"/>
</dbReference>
<protein>
    <submittedName>
        <fullName evidence="2">Uncharacterized protein</fullName>
    </submittedName>
</protein>
<dbReference type="GeneID" id="28736158"/>
<dbReference type="STRING" id="1664694.A0A0N1HRQ7"/>
<comment type="caution">
    <text evidence="2">The sequence shown here is derived from an EMBL/GenBank/DDBJ whole genome shotgun (WGS) entry which is preliminary data.</text>
</comment>